<evidence type="ECO:0000256" key="12">
    <source>
        <dbReference type="ARBA" id="ARBA00044710"/>
    </source>
</evidence>
<dbReference type="PROSITE" id="PS50850">
    <property type="entry name" value="MFS"/>
    <property type="match status" value="1"/>
</dbReference>
<dbReference type="InParanoid" id="D0N6I8"/>
<dbReference type="RefSeq" id="XP_002998333.1">
    <property type="nucleotide sequence ID" value="XM_002998287.1"/>
</dbReference>
<evidence type="ECO:0000259" key="15">
    <source>
        <dbReference type="PROSITE" id="PS50850"/>
    </source>
</evidence>
<reference evidence="17" key="1">
    <citation type="journal article" date="2009" name="Nature">
        <title>Genome sequence and analysis of the Irish potato famine pathogen Phytophthora infestans.</title>
        <authorList>
            <consortium name="The Broad Institute Genome Sequencing Platform"/>
            <person name="Haas B.J."/>
            <person name="Kamoun S."/>
            <person name="Zody M.C."/>
            <person name="Jiang R.H."/>
            <person name="Handsaker R.E."/>
            <person name="Cano L.M."/>
            <person name="Grabherr M."/>
            <person name="Kodira C.D."/>
            <person name="Raffaele S."/>
            <person name="Torto-Alalibo T."/>
            <person name="Bozkurt T.O."/>
            <person name="Ah-Fong A.M."/>
            <person name="Alvarado L."/>
            <person name="Anderson V.L."/>
            <person name="Armstrong M.R."/>
            <person name="Avrova A."/>
            <person name="Baxter L."/>
            <person name="Beynon J."/>
            <person name="Boevink P.C."/>
            <person name="Bollmann S.R."/>
            <person name="Bos J.I."/>
            <person name="Bulone V."/>
            <person name="Cai G."/>
            <person name="Cakir C."/>
            <person name="Carrington J.C."/>
            <person name="Chawner M."/>
            <person name="Conti L."/>
            <person name="Costanzo S."/>
            <person name="Ewan R."/>
            <person name="Fahlgren N."/>
            <person name="Fischbach M.A."/>
            <person name="Fugelstad J."/>
            <person name="Gilroy E.M."/>
            <person name="Gnerre S."/>
            <person name="Green P.J."/>
            <person name="Grenville-Briggs L.J."/>
            <person name="Griffith J."/>
            <person name="Grunwald N.J."/>
            <person name="Horn K."/>
            <person name="Horner N.R."/>
            <person name="Hu C.H."/>
            <person name="Huitema E."/>
            <person name="Jeong D.H."/>
            <person name="Jones A.M."/>
            <person name="Jones J.D."/>
            <person name="Jones R.W."/>
            <person name="Karlsson E.K."/>
            <person name="Kunjeti S.G."/>
            <person name="Lamour K."/>
            <person name="Liu Z."/>
            <person name="Ma L."/>
            <person name="Maclean D."/>
            <person name="Chibucos M.C."/>
            <person name="McDonald H."/>
            <person name="McWalters J."/>
            <person name="Meijer H.J."/>
            <person name="Morgan W."/>
            <person name="Morris P.F."/>
            <person name="Munro C.A."/>
            <person name="O'Neill K."/>
            <person name="Ospina-Giraldo M."/>
            <person name="Pinzon A."/>
            <person name="Pritchard L."/>
            <person name="Ramsahoye B."/>
            <person name="Ren Q."/>
            <person name="Restrepo S."/>
            <person name="Roy S."/>
            <person name="Sadanandom A."/>
            <person name="Savidor A."/>
            <person name="Schornack S."/>
            <person name="Schwartz D.C."/>
            <person name="Schumann U.D."/>
            <person name="Schwessinger B."/>
            <person name="Seyer L."/>
            <person name="Sharpe T."/>
            <person name="Silvar C."/>
            <person name="Song J."/>
            <person name="Studholme D.J."/>
            <person name="Sykes S."/>
            <person name="Thines M."/>
            <person name="van de Vondervoort P.J."/>
            <person name="Phuntumart V."/>
            <person name="Wawra S."/>
            <person name="Weide R."/>
            <person name="Win J."/>
            <person name="Young C."/>
            <person name="Zhou S."/>
            <person name="Fry W."/>
            <person name="Meyers B.C."/>
            <person name="van West P."/>
            <person name="Ristaino J."/>
            <person name="Govers F."/>
            <person name="Birch P.R."/>
            <person name="Whisson S.C."/>
            <person name="Judelson H.S."/>
            <person name="Nusbaum C."/>
        </authorList>
    </citation>
    <scope>NUCLEOTIDE SEQUENCE [LARGE SCALE GENOMIC DNA]</scope>
    <source>
        <strain evidence="17">T30-4</strain>
    </source>
</reference>
<keyword evidence="17" id="KW-1185">Reference proteome</keyword>
<evidence type="ECO:0000256" key="1">
    <source>
        <dbReference type="ARBA" id="ARBA00004141"/>
    </source>
</evidence>
<dbReference type="PANTHER" id="PTHR48022:SF2">
    <property type="entry name" value="PLASTIDIC GLUCOSE TRANSPORTER 4"/>
    <property type="match status" value="1"/>
</dbReference>
<comment type="catalytic activity">
    <reaction evidence="11">
        <text>D-glucosamine(out) = D-glucosamine(in)</text>
        <dbReference type="Rhea" id="RHEA:78423"/>
        <dbReference type="ChEBI" id="CHEBI:58723"/>
    </reaction>
    <physiologicalReaction direction="left-to-right" evidence="11">
        <dbReference type="Rhea" id="RHEA:78424"/>
    </physiologicalReaction>
</comment>
<dbReference type="Pfam" id="PF00083">
    <property type="entry name" value="Sugar_tr"/>
    <property type="match status" value="1"/>
</dbReference>
<dbReference type="VEuPathDB" id="FungiDB:PITG_06157"/>
<dbReference type="InterPro" id="IPR003663">
    <property type="entry name" value="Sugar/inositol_transpt"/>
</dbReference>
<dbReference type="GO" id="GO:0016020">
    <property type="term" value="C:membrane"/>
    <property type="evidence" value="ECO:0007669"/>
    <property type="project" value="UniProtKB-SubCell"/>
</dbReference>
<evidence type="ECO:0000256" key="6">
    <source>
        <dbReference type="ARBA" id="ARBA00023136"/>
    </source>
</evidence>
<dbReference type="OMA" id="QAECCKA"/>
<dbReference type="HOGENOM" id="CLU_001265_30_5_1"/>
<dbReference type="eggNOG" id="KOG0254">
    <property type="taxonomic scope" value="Eukaryota"/>
</dbReference>
<evidence type="ECO:0000256" key="9">
    <source>
        <dbReference type="ARBA" id="ARBA00044656"/>
    </source>
</evidence>
<evidence type="ECO:0000256" key="3">
    <source>
        <dbReference type="ARBA" id="ARBA00011738"/>
    </source>
</evidence>
<feature type="transmembrane region" description="Helical" evidence="14">
    <location>
        <begin position="21"/>
        <end position="40"/>
    </location>
</feature>
<feature type="domain" description="Major facilitator superfamily (MFS) profile" evidence="15">
    <location>
        <begin position="27"/>
        <end position="445"/>
    </location>
</feature>
<feature type="transmembrane region" description="Helical" evidence="14">
    <location>
        <begin position="114"/>
        <end position="136"/>
    </location>
</feature>
<sequence>MAPSVSRHFTPAADTPTTGSTRYAIIVCAFASLGGFFFGYDQGVTSGVLIMDSFLNDYCVGWHNFTYDDCTRSSSDIPGQWTSFTVWYNMVYNLGCLVGALIGGYVADRYGRRATIFSAGVLFCIGTTWVCLNPAQDHTLMYIARIVQGFGVGNSSFSLPLFGSEMAPKELRARLSGLMVLPVTFGQWLANLINILVMDDSNGWRISNAVSMIPSVIVMCGIFCVPESPRWTCQQKGREEAEAVLKRLRQTDDVRHELEAIGTQINQEETGNKDMAGLWEPTVRRRVFIAMALQLGQQATGINPIMTGVNCLSTTPGLIWLDKYGRRYMAMIGAVGMVIGHLFAAILFTAICDGNVDDSGCPSVGGCYSVSWGALPWISCSEIFPLNVRASAVSVATAANWIGGAAMTEVVKLFPYLNINGVFFMFAGLALLCGLFIYFYCPETKGILLEDIETLFSRSNHTAMSPSYGAVKTPVAATDKSPVAQWPKIFKTCQSIYYNCEFVVMRK</sequence>
<evidence type="ECO:0000256" key="11">
    <source>
        <dbReference type="ARBA" id="ARBA00044668"/>
    </source>
</evidence>
<evidence type="ECO:0000256" key="5">
    <source>
        <dbReference type="ARBA" id="ARBA00022989"/>
    </source>
</evidence>
<keyword evidence="5 14" id="KW-1133">Transmembrane helix</keyword>
<dbReference type="InterPro" id="IPR005829">
    <property type="entry name" value="Sugar_transporter_CS"/>
</dbReference>
<organism evidence="16 17">
    <name type="scientific">Phytophthora infestans (strain T30-4)</name>
    <name type="common">Potato late blight agent</name>
    <dbReference type="NCBI Taxonomy" id="403677"/>
    <lineage>
        <taxon>Eukaryota</taxon>
        <taxon>Sar</taxon>
        <taxon>Stramenopiles</taxon>
        <taxon>Oomycota</taxon>
        <taxon>Peronosporomycetes</taxon>
        <taxon>Peronosporales</taxon>
        <taxon>Peronosporaceae</taxon>
        <taxon>Phytophthora</taxon>
    </lineage>
</organism>
<dbReference type="KEGG" id="pif:PITG_06157"/>
<dbReference type="Gene3D" id="1.20.1250.20">
    <property type="entry name" value="MFS general substrate transporter like domains"/>
    <property type="match status" value="1"/>
</dbReference>
<dbReference type="GeneID" id="9472304"/>
<evidence type="ECO:0000256" key="8">
    <source>
        <dbReference type="ARBA" id="ARBA00044648"/>
    </source>
</evidence>
<evidence type="ECO:0000256" key="2">
    <source>
        <dbReference type="ARBA" id="ARBA00010992"/>
    </source>
</evidence>
<dbReference type="PRINTS" id="PR00171">
    <property type="entry name" value="SUGRTRNSPORT"/>
</dbReference>
<dbReference type="PROSITE" id="PS00216">
    <property type="entry name" value="SUGAR_TRANSPORT_1"/>
    <property type="match status" value="2"/>
</dbReference>
<evidence type="ECO:0000313" key="17">
    <source>
        <dbReference type="Proteomes" id="UP000006643"/>
    </source>
</evidence>
<keyword evidence="6 14" id="KW-0472">Membrane</keyword>
<comment type="catalytic activity">
    <reaction evidence="7">
        <text>D-galactose(in) = D-galactose(out)</text>
        <dbReference type="Rhea" id="RHEA:34915"/>
        <dbReference type="ChEBI" id="CHEBI:4139"/>
    </reaction>
    <physiologicalReaction direction="right-to-left" evidence="7">
        <dbReference type="Rhea" id="RHEA:34917"/>
    </physiologicalReaction>
</comment>
<dbReference type="SUPFAM" id="SSF103473">
    <property type="entry name" value="MFS general substrate transporter"/>
    <property type="match status" value="1"/>
</dbReference>
<evidence type="ECO:0000256" key="4">
    <source>
        <dbReference type="ARBA" id="ARBA00022692"/>
    </source>
</evidence>
<dbReference type="Proteomes" id="UP000006643">
    <property type="component" value="Unassembled WGS sequence"/>
</dbReference>
<keyword evidence="4 14" id="KW-0812">Transmembrane</keyword>
<dbReference type="GO" id="GO:0005351">
    <property type="term" value="F:carbohydrate:proton symporter activity"/>
    <property type="evidence" value="ECO:0007669"/>
    <property type="project" value="TreeGrafter"/>
</dbReference>
<feature type="transmembrane region" description="Helical" evidence="14">
    <location>
        <begin position="209"/>
        <end position="226"/>
    </location>
</feature>
<dbReference type="InterPro" id="IPR050360">
    <property type="entry name" value="MFS_Sugar_Transporters"/>
</dbReference>
<protein>
    <recommendedName>
        <fullName evidence="13">Hexose transporter 1</fullName>
    </recommendedName>
</protein>
<dbReference type="InterPro" id="IPR005828">
    <property type="entry name" value="MFS_sugar_transport-like"/>
</dbReference>
<comment type="similarity">
    <text evidence="2">Belongs to the major facilitator superfamily. Sugar transporter (TC 2.A.1.1) family.</text>
</comment>
<dbReference type="PANTHER" id="PTHR48022">
    <property type="entry name" value="PLASTIDIC GLUCOSE TRANSPORTER 4"/>
    <property type="match status" value="1"/>
</dbReference>
<evidence type="ECO:0000256" key="14">
    <source>
        <dbReference type="SAM" id="Phobius"/>
    </source>
</evidence>
<feature type="transmembrane region" description="Helical" evidence="14">
    <location>
        <begin position="86"/>
        <end position="107"/>
    </location>
</feature>
<name>D0N6I8_PHYIT</name>
<feature type="transmembrane region" description="Helical" evidence="14">
    <location>
        <begin position="175"/>
        <end position="197"/>
    </location>
</feature>
<dbReference type="FunFam" id="1.20.1250.20:FF:000129">
    <property type="entry name" value="Major Facilitator Superfamily (MFS)"/>
    <property type="match status" value="1"/>
</dbReference>
<feature type="transmembrane region" description="Helical" evidence="14">
    <location>
        <begin position="328"/>
        <end position="351"/>
    </location>
</feature>
<dbReference type="AlphaFoldDB" id="D0N6I8"/>
<dbReference type="PROSITE" id="PS00217">
    <property type="entry name" value="SUGAR_TRANSPORT_2"/>
    <property type="match status" value="1"/>
</dbReference>
<dbReference type="OrthoDB" id="6612291at2759"/>
<gene>
    <name evidence="16" type="ORF">PITG_06157</name>
</gene>
<comment type="catalytic activity">
    <reaction evidence="9">
        <text>D-xylose(out) = D-xylose(in)</text>
        <dbReference type="Rhea" id="RHEA:78427"/>
        <dbReference type="ChEBI" id="CHEBI:53455"/>
    </reaction>
    <physiologicalReaction direction="left-to-right" evidence="9">
        <dbReference type="Rhea" id="RHEA:78428"/>
    </physiologicalReaction>
</comment>
<comment type="catalytic activity">
    <reaction evidence="12">
        <text>D-fructose(out) = D-fructose(in)</text>
        <dbReference type="Rhea" id="RHEA:60372"/>
        <dbReference type="ChEBI" id="CHEBI:37721"/>
    </reaction>
    <physiologicalReaction direction="left-to-right" evidence="12">
        <dbReference type="Rhea" id="RHEA:60373"/>
    </physiologicalReaction>
</comment>
<feature type="transmembrane region" description="Helical" evidence="14">
    <location>
        <begin position="422"/>
        <end position="441"/>
    </location>
</feature>
<comment type="catalytic activity">
    <reaction evidence="8">
        <text>D-glucose(out) = D-glucose(in)</text>
        <dbReference type="Rhea" id="RHEA:60376"/>
        <dbReference type="ChEBI" id="CHEBI:4167"/>
    </reaction>
    <physiologicalReaction direction="left-to-right" evidence="8">
        <dbReference type="Rhea" id="RHEA:60377"/>
    </physiologicalReaction>
</comment>
<comment type="catalytic activity">
    <reaction evidence="10">
        <text>D-mannose(out) = D-mannose(in)</text>
        <dbReference type="Rhea" id="RHEA:78391"/>
        <dbReference type="ChEBI" id="CHEBI:4208"/>
    </reaction>
    <physiologicalReaction direction="left-to-right" evidence="10">
        <dbReference type="Rhea" id="RHEA:78392"/>
    </physiologicalReaction>
</comment>
<evidence type="ECO:0000256" key="13">
    <source>
        <dbReference type="ARBA" id="ARBA00044780"/>
    </source>
</evidence>
<evidence type="ECO:0000256" key="7">
    <source>
        <dbReference type="ARBA" id="ARBA00044637"/>
    </source>
</evidence>
<evidence type="ECO:0000256" key="10">
    <source>
        <dbReference type="ARBA" id="ARBA00044662"/>
    </source>
</evidence>
<evidence type="ECO:0000313" key="16">
    <source>
        <dbReference type="EMBL" id="EEY70679.1"/>
    </source>
</evidence>
<comment type="subunit">
    <text evidence="3">Homodimer.</text>
</comment>
<comment type="subcellular location">
    <subcellularLocation>
        <location evidence="1">Membrane</location>
        <topology evidence="1">Multi-pass membrane protein</topology>
    </subcellularLocation>
</comment>
<proteinExistence type="inferred from homology"/>
<dbReference type="EMBL" id="DS028126">
    <property type="protein sequence ID" value="EEY70679.1"/>
    <property type="molecule type" value="Genomic_DNA"/>
</dbReference>
<accession>D0N6I8</accession>
<dbReference type="InterPro" id="IPR020846">
    <property type="entry name" value="MFS_dom"/>
</dbReference>
<feature type="transmembrane region" description="Helical" evidence="14">
    <location>
        <begin position="142"/>
        <end position="163"/>
    </location>
</feature>
<dbReference type="InterPro" id="IPR036259">
    <property type="entry name" value="MFS_trans_sf"/>
</dbReference>